<evidence type="ECO:0000256" key="6">
    <source>
        <dbReference type="ARBA" id="ARBA00023136"/>
    </source>
</evidence>
<dbReference type="InterPro" id="IPR001640">
    <property type="entry name" value="Lgt"/>
</dbReference>
<evidence type="ECO:0000256" key="4">
    <source>
        <dbReference type="ARBA" id="ARBA00022692"/>
    </source>
</evidence>
<dbReference type="GO" id="GO:0008961">
    <property type="term" value="F:phosphatidylglycerol-prolipoprotein diacylglyceryl transferase activity"/>
    <property type="evidence" value="ECO:0007669"/>
    <property type="project" value="UniProtKB-UniRule"/>
</dbReference>
<dbReference type="PROSITE" id="PS01311">
    <property type="entry name" value="LGT"/>
    <property type="match status" value="1"/>
</dbReference>
<dbReference type="GO" id="GO:0042158">
    <property type="term" value="P:lipoprotein biosynthetic process"/>
    <property type="evidence" value="ECO:0007669"/>
    <property type="project" value="UniProtKB-UniRule"/>
</dbReference>
<dbReference type="PANTHER" id="PTHR30589">
    <property type="entry name" value="PROLIPOPROTEIN DIACYLGLYCERYL TRANSFERASE"/>
    <property type="match status" value="1"/>
</dbReference>
<comment type="function">
    <text evidence="7">Catalyzes the transfer of the diacylglyceryl group from phosphatidylglycerol to the sulfhydryl group of the N-terminal cysteine of a prolipoprotein, the first step in the formation of mature lipoproteins.</text>
</comment>
<feature type="compositionally biased region" description="Basic and acidic residues" evidence="8">
    <location>
        <begin position="357"/>
        <end position="378"/>
    </location>
</feature>
<comment type="caution">
    <text evidence="9">The sequence shown here is derived from an EMBL/GenBank/DDBJ whole genome shotgun (WGS) entry which is preliminary data.</text>
</comment>
<feature type="transmembrane region" description="Helical" evidence="7">
    <location>
        <begin position="72"/>
        <end position="92"/>
    </location>
</feature>
<dbReference type="GO" id="GO:0005886">
    <property type="term" value="C:plasma membrane"/>
    <property type="evidence" value="ECO:0007669"/>
    <property type="project" value="UniProtKB-SubCell"/>
</dbReference>
<keyword evidence="10" id="KW-1185">Reference proteome</keyword>
<feature type="region of interest" description="Disordered" evidence="8">
    <location>
        <begin position="303"/>
        <end position="405"/>
    </location>
</feature>
<feature type="compositionally biased region" description="Gly residues" evidence="8">
    <location>
        <begin position="328"/>
        <end position="339"/>
    </location>
</feature>
<evidence type="ECO:0000313" key="10">
    <source>
        <dbReference type="Proteomes" id="UP000572635"/>
    </source>
</evidence>
<gene>
    <name evidence="7" type="primary">lgt</name>
    <name evidence="9" type="ORF">HDA36_005999</name>
</gene>
<comment type="catalytic activity">
    <reaction evidence="7">
        <text>L-cysteinyl-[prolipoprotein] + a 1,2-diacyl-sn-glycero-3-phospho-(1'-sn-glycerol) = an S-1,2-diacyl-sn-glyceryl-L-cysteinyl-[prolipoprotein] + sn-glycerol 1-phosphate + H(+)</text>
        <dbReference type="Rhea" id="RHEA:56712"/>
        <dbReference type="Rhea" id="RHEA-COMP:14679"/>
        <dbReference type="Rhea" id="RHEA-COMP:14680"/>
        <dbReference type="ChEBI" id="CHEBI:15378"/>
        <dbReference type="ChEBI" id="CHEBI:29950"/>
        <dbReference type="ChEBI" id="CHEBI:57685"/>
        <dbReference type="ChEBI" id="CHEBI:64716"/>
        <dbReference type="ChEBI" id="CHEBI:140658"/>
        <dbReference type="EC" id="2.5.1.145"/>
    </reaction>
</comment>
<evidence type="ECO:0000256" key="1">
    <source>
        <dbReference type="ARBA" id="ARBA00007150"/>
    </source>
</evidence>
<accession>A0A7W8VGP8</accession>
<comment type="similarity">
    <text evidence="1 7">Belongs to the Lgt family.</text>
</comment>
<evidence type="ECO:0000256" key="5">
    <source>
        <dbReference type="ARBA" id="ARBA00022989"/>
    </source>
</evidence>
<dbReference type="AlphaFoldDB" id="A0A7W8VGP8"/>
<keyword evidence="3 7" id="KW-0808">Transferase</keyword>
<dbReference type="Pfam" id="PF01790">
    <property type="entry name" value="LGT"/>
    <property type="match status" value="1"/>
</dbReference>
<organism evidence="9 10">
    <name type="scientific">Nocardiopsis composta</name>
    <dbReference type="NCBI Taxonomy" id="157465"/>
    <lineage>
        <taxon>Bacteria</taxon>
        <taxon>Bacillati</taxon>
        <taxon>Actinomycetota</taxon>
        <taxon>Actinomycetes</taxon>
        <taxon>Streptosporangiales</taxon>
        <taxon>Nocardiopsidaceae</taxon>
        <taxon>Nocardiopsis</taxon>
    </lineage>
</organism>
<keyword evidence="5 7" id="KW-1133">Transmembrane helix</keyword>
<feature type="transmembrane region" description="Helical" evidence="7">
    <location>
        <begin position="235"/>
        <end position="254"/>
    </location>
</feature>
<name>A0A7W8VGP8_9ACTN</name>
<evidence type="ECO:0000313" key="9">
    <source>
        <dbReference type="EMBL" id="MBB5435851.1"/>
    </source>
</evidence>
<dbReference type="RefSeq" id="WP_184398999.1">
    <property type="nucleotide sequence ID" value="NZ_BAAAJD010000092.1"/>
</dbReference>
<dbReference type="EC" id="2.5.1.145" evidence="7"/>
<dbReference type="NCBIfam" id="TIGR00544">
    <property type="entry name" value="lgt"/>
    <property type="match status" value="1"/>
</dbReference>
<dbReference type="HAMAP" id="MF_01147">
    <property type="entry name" value="Lgt"/>
    <property type="match status" value="1"/>
</dbReference>
<dbReference type="EMBL" id="JACHDB010000002">
    <property type="protein sequence ID" value="MBB5435851.1"/>
    <property type="molecule type" value="Genomic_DNA"/>
</dbReference>
<dbReference type="Proteomes" id="UP000572635">
    <property type="component" value="Unassembled WGS sequence"/>
</dbReference>
<keyword evidence="2 7" id="KW-1003">Cell membrane</keyword>
<keyword evidence="4 7" id="KW-0812">Transmembrane</keyword>
<reference evidence="9 10" key="1">
    <citation type="submission" date="2020-08" db="EMBL/GenBank/DDBJ databases">
        <title>Sequencing the genomes of 1000 actinobacteria strains.</title>
        <authorList>
            <person name="Klenk H.-P."/>
        </authorList>
    </citation>
    <scope>NUCLEOTIDE SEQUENCE [LARGE SCALE GENOMIC DNA]</scope>
    <source>
        <strain evidence="9 10">DSM 44551</strain>
    </source>
</reference>
<proteinExistence type="inferred from homology"/>
<feature type="transmembrane region" description="Helical" evidence="7">
    <location>
        <begin position="42"/>
        <end position="60"/>
    </location>
</feature>
<comment type="subcellular location">
    <subcellularLocation>
        <location evidence="7">Cell membrane</location>
        <topology evidence="7">Multi-pass membrane protein</topology>
    </subcellularLocation>
</comment>
<protein>
    <recommendedName>
        <fullName evidence="7">Phosphatidylglycerol--prolipoprotein diacylglyceryl transferase</fullName>
        <ecNumber evidence="7">2.5.1.145</ecNumber>
    </recommendedName>
</protein>
<evidence type="ECO:0000256" key="8">
    <source>
        <dbReference type="SAM" id="MobiDB-lite"/>
    </source>
</evidence>
<evidence type="ECO:0000256" key="2">
    <source>
        <dbReference type="ARBA" id="ARBA00022475"/>
    </source>
</evidence>
<evidence type="ECO:0000256" key="3">
    <source>
        <dbReference type="ARBA" id="ARBA00022679"/>
    </source>
</evidence>
<dbReference type="UniPathway" id="UPA00664"/>
<feature type="transmembrane region" description="Helical" evidence="7">
    <location>
        <begin position="112"/>
        <end position="134"/>
    </location>
</feature>
<keyword evidence="9" id="KW-0449">Lipoprotein</keyword>
<feature type="transmembrane region" description="Helical" evidence="7">
    <location>
        <begin position="266"/>
        <end position="285"/>
    </location>
</feature>
<keyword evidence="6 7" id="KW-0472">Membrane</keyword>
<sequence>MTTPVTTLPHAAAEGAAAGAGRTLAAIPSPPLSGIEIGPLTIHLYALCILTGVIAAVAWSERRWAAMGGEKGTIMDLAVPAVILGLIGGRIYHVITDYQLYFGEGREPIRALFIWEGGLGIWGAIPLGALGVWLVARQRGLSMTKLSFAIAPALPLAQAFGRWGNYFNQELFGAPTDLPWALHVSTDNGIPAGYIPGETTYHPTFLYESLWCLALAGLLAWLGRRYADRLAGGRLFAVYVMGYCVGRFWIEYLRVDPAHDVLGLRLNNWTSVVVFLLAVAYFVWAGRRLDQFSTRVVPVGREAGTQVFDTDPASGGRDGGDTGPADTGPGGTGPAGTGPGTDAPDRDGSSAGDYDQGEERSSSDGAKDTGPDGAKDAETAESGTEDAETTANGTATGSSGTERDE</sequence>
<dbReference type="PANTHER" id="PTHR30589:SF0">
    <property type="entry name" value="PHOSPHATIDYLGLYCEROL--PROLIPOPROTEIN DIACYLGLYCERYL TRANSFERASE"/>
    <property type="match status" value="1"/>
</dbReference>
<evidence type="ECO:0000256" key="7">
    <source>
        <dbReference type="HAMAP-Rule" id="MF_01147"/>
    </source>
</evidence>
<feature type="compositionally biased region" description="Low complexity" evidence="8">
    <location>
        <begin position="389"/>
        <end position="405"/>
    </location>
</feature>
<comment type="pathway">
    <text evidence="7">Protein modification; lipoprotein biosynthesis (diacylglyceryl transfer).</text>
</comment>
<feature type="binding site" evidence="7">
    <location>
        <position position="162"/>
    </location>
    <ligand>
        <name>a 1,2-diacyl-sn-glycero-3-phospho-(1'-sn-glycerol)</name>
        <dbReference type="ChEBI" id="CHEBI:64716"/>
    </ligand>
</feature>